<gene>
    <name evidence="3" type="ORF">JI741_23925</name>
</gene>
<sequence length="293" mass="32577">MKKLVLMFLLTPCVVMAQNDLLGELEKDSKKETEYAFATFKGTRLGNGHTVETKPAGTLEFIFGHRFGAINGGSYEMFGLDQAYVRLGLDYGITDHLSASIGRNSTDKTMDGYLKYKLLRQSSGVKNFPVSVTVLGGAAYKLSPKDNKEVAPDFENVDRLAYTGQLLIARKFSPNFSFQLMPTLVHKNYVTQSIESNDQFAVGFGGRIKLTRSIALTGEYYYNVSRVSGSPYYDAMSLGIDIETGGHVFQLLLTNAIGLTERAFITETRDNFFDGDIHLGFNVTRAFQLKKNK</sequence>
<reference evidence="3 4" key="1">
    <citation type="submission" date="2021-01" db="EMBL/GenBank/DDBJ databases">
        <title>Chryseolinea sp. Jin1 Genome sequencing and assembly.</title>
        <authorList>
            <person name="Kim I."/>
        </authorList>
    </citation>
    <scope>NUCLEOTIDE SEQUENCE [LARGE SCALE GENOMIC DNA]</scope>
    <source>
        <strain evidence="3 4">Jin1</strain>
    </source>
</reference>
<dbReference type="Pfam" id="PF19089">
    <property type="entry name" value="DUF5777"/>
    <property type="match status" value="1"/>
</dbReference>
<organism evidence="3 4">
    <name type="scientific">Chryseolinea lacunae</name>
    <dbReference type="NCBI Taxonomy" id="2801331"/>
    <lineage>
        <taxon>Bacteria</taxon>
        <taxon>Pseudomonadati</taxon>
        <taxon>Bacteroidota</taxon>
        <taxon>Cytophagia</taxon>
        <taxon>Cytophagales</taxon>
        <taxon>Fulvivirgaceae</taxon>
        <taxon>Chryseolinea</taxon>
    </lineage>
</organism>
<dbReference type="Proteomes" id="UP000613030">
    <property type="component" value="Unassembled WGS sequence"/>
</dbReference>
<evidence type="ECO:0000256" key="1">
    <source>
        <dbReference type="SAM" id="SignalP"/>
    </source>
</evidence>
<keyword evidence="1" id="KW-0732">Signal</keyword>
<feature type="domain" description="DUF5777" evidence="2">
    <location>
        <begin position="40"/>
        <end position="287"/>
    </location>
</feature>
<accession>A0ABS1KYF5</accession>
<comment type="caution">
    <text evidence="3">The sequence shown here is derived from an EMBL/GenBank/DDBJ whole genome shotgun (WGS) entry which is preliminary data.</text>
</comment>
<name>A0ABS1KYF5_9BACT</name>
<evidence type="ECO:0000313" key="4">
    <source>
        <dbReference type="Proteomes" id="UP000613030"/>
    </source>
</evidence>
<dbReference type="InterPro" id="IPR045916">
    <property type="entry name" value="DUF5777"/>
</dbReference>
<dbReference type="RefSeq" id="WP_202013957.1">
    <property type="nucleotide sequence ID" value="NZ_JAERRB010000010.1"/>
</dbReference>
<feature type="signal peptide" evidence="1">
    <location>
        <begin position="1"/>
        <end position="17"/>
    </location>
</feature>
<keyword evidence="4" id="KW-1185">Reference proteome</keyword>
<evidence type="ECO:0000313" key="3">
    <source>
        <dbReference type="EMBL" id="MBL0744302.1"/>
    </source>
</evidence>
<protein>
    <recommendedName>
        <fullName evidence="2">DUF5777 domain-containing protein</fullName>
    </recommendedName>
</protein>
<feature type="chain" id="PRO_5046818302" description="DUF5777 domain-containing protein" evidence="1">
    <location>
        <begin position="18"/>
        <end position="293"/>
    </location>
</feature>
<proteinExistence type="predicted"/>
<dbReference type="EMBL" id="JAERRB010000010">
    <property type="protein sequence ID" value="MBL0744302.1"/>
    <property type="molecule type" value="Genomic_DNA"/>
</dbReference>
<evidence type="ECO:0000259" key="2">
    <source>
        <dbReference type="Pfam" id="PF19089"/>
    </source>
</evidence>